<evidence type="ECO:0000256" key="1">
    <source>
        <dbReference type="ARBA" id="ARBA00009156"/>
    </source>
</evidence>
<keyword evidence="2" id="KW-0808">Transferase</keyword>
<dbReference type="SUPFAM" id="SSF53067">
    <property type="entry name" value="Actin-like ATPase domain"/>
    <property type="match status" value="2"/>
</dbReference>
<comment type="caution">
    <text evidence="6">The sequence shown here is derived from an EMBL/GenBank/DDBJ whole genome shotgun (WGS) entry which is preliminary data.</text>
</comment>
<protein>
    <submittedName>
        <fullName evidence="6">L-xylulokinase</fullName>
    </submittedName>
</protein>
<sequence length="497" mass="55454">MGKYILCIDNGLTTTKSVIFTTDGKEIASSLINTVVENYGACAEIDMELQWKNTAYVIKESIKKSNINPSDIVGVGNSGHGAGLYCLDKVNKPVRKAVSSMDARAIKLLEEWDMEGKSSYKSLFQNLWSGQAIPILTWLKRNEPDSYKKIEKIFMVKDWIIYKLTGNAGIEYTDASNSGLLNPITKNTDKEVLKLFGIEEMFDKLPPLRKTTDIAGYVTKEASIETGLNFGTTVTGGVYDVIACALGSGVFDDDKYSLIAGTWNVNTGIREKLVYSAQTMKCSLFVDIDRYIYVESSATSAVNLEWFIDNVLKGIGLFDISNSRLYKIIDEKISQINAEESNIIYMPFLYKSQLSKNMEGSFFGIKAEHNVFNMLRALFEGVAFAHLMHIESLRNAGVVRNKAVLSGGATNSHVWCQIFSDILNMEIITTEASQVGALGTAVCTAIAIGEYNDFKKAIGIMVKDKNHYYPDAKRNEVYMRKYKEFRRVIDMFDKVGG</sequence>
<dbReference type="Pfam" id="PF00370">
    <property type="entry name" value="FGGY_N"/>
    <property type="match status" value="1"/>
</dbReference>
<dbReference type="PANTHER" id="PTHR43095">
    <property type="entry name" value="SUGAR KINASE"/>
    <property type="match status" value="1"/>
</dbReference>
<dbReference type="AlphaFoldDB" id="A0A369B9L5"/>
<dbReference type="RefSeq" id="WP_114297155.1">
    <property type="nucleotide sequence ID" value="NZ_QPJT01000006.1"/>
</dbReference>
<dbReference type="EMBL" id="QPJT01000006">
    <property type="protein sequence ID" value="RCX18015.1"/>
    <property type="molecule type" value="Genomic_DNA"/>
</dbReference>
<dbReference type="InterPro" id="IPR018484">
    <property type="entry name" value="FGGY_N"/>
</dbReference>
<accession>A0A369B9L5</accession>
<feature type="domain" description="Carbohydrate kinase FGGY N-terminal" evidence="4">
    <location>
        <begin position="4"/>
        <end position="247"/>
    </location>
</feature>
<keyword evidence="7" id="KW-1185">Reference proteome</keyword>
<proteinExistence type="inferred from homology"/>
<dbReference type="PANTHER" id="PTHR43095:SF3">
    <property type="entry name" value="L-XYLULOSE_3-KETO-L-GULONATE KINASE"/>
    <property type="match status" value="1"/>
</dbReference>
<dbReference type="PIRSF" id="PIRSF000538">
    <property type="entry name" value="GlpK"/>
    <property type="match status" value="1"/>
</dbReference>
<evidence type="ECO:0000256" key="2">
    <source>
        <dbReference type="ARBA" id="ARBA00022679"/>
    </source>
</evidence>
<dbReference type="GO" id="GO:0005975">
    <property type="term" value="P:carbohydrate metabolic process"/>
    <property type="evidence" value="ECO:0007669"/>
    <property type="project" value="InterPro"/>
</dbReference>
<gene>
    <name evidence="6" type="ORF">DFR58_106184</name>
</gene>
<dbReference type="InterPro" id="IPR000577">
    <property type="entry name" value="Carb_kinase_FGGY"/>
</dbReference>
<dbReference type="Pfam" id="PF02782">
    <property type="entry name" value="FGGY_C"/>
    <property type="match status" value="1"/>
</dbReference>
<dbReference type="Proteomes" id="UP000253034">
    <property type="component" value="Unassembled WGS sequence"/>
</dbReference>
<dbReference type="Gene3D" id="3.30.420.40">
    <property type="match status" value="2"/>
</dbReference>
<name>A0A369B9L5_9FIRM</name>
<evidence type="ECO:0000259" key="4">
    <source>
        <dbReference type="Pfam" id="PF00370"/>
    </source>
</evidence>
<keyword evidence="3 6" id="KW-0418">Kinase</keyword>
<feature type="domain" description="Carbohydrate kinase FGGY C-terminal" evidence="5">
    <location>
        <begin position="354"/>
        <end position="447"/>
    </location>
</feature>
<comment type="similarity">
    <text evidence="1">Belongs to the FGGY kinase family.</text>
</comment>
<evidence type="ECO:0000313" key="7">
    <source>
        <dbReference type="Proteomes" id="UP000253034"/>
    </source>
</evidence>
<dbReference type="GO" id="GO:0016301">
    <property type="term" value="F:kinase activity"/>
    <property type="evidence" value="ECO:0007669"/>
    <property type="project" value="UniProtKB-KW"/>
</dbReference>
<dbReference type="OrthoDB" id="9805576at2"/>
<evidence type="ECO:0000259" key="5">
    <source>
        <dbReference type="Pfam" id="PF02782"/>
    </source>
</evidence>
<organism evidence="6 7">
    <name type="scientific">Anaerobacterium chartisolvens</name>
    <dbReference type="NCBI Taxonomy" id="1297424"/>
    <lineage>
        <taxon>Bacteria</taxon>
        <taxon>Bacillati</taxon>
        <taxon>Bacillota</taxon>
        <taxon>Clostridia</taxon>
        <taxon>Eubacteriales</taxon>
        <taxon>Oscillospiraceae</taxon>
        <taxon>Anaerobacterium</taxon>
    </lineage>
</organism>
<dbReference type="CDD" id="cd07802">
    <property type="entry name" value="ASKHA_NBD_FGGY_EcLyxK-like"/>
    <property type="match status" value="1"/>
</dbReference>
<evidence type="ECO:0000313" key="6">
    <source>
        <dbReference type="EMBL" id="RCX18015.1"/>
    </source>
</evidence>
<dbReference type="InterPro" id="IPR018485">
    <property type="entry name" value="FGGY_C"/>
</dbReference>
<dbReference type="InterPro" id="IPR043129">
    <property type="entry name" value="ATPase_NBD"/>
</dbReference>
<dbReference type="InterPro" id="IPR050406">
    <property type="entry name" value="FGGY_Carb_Kinase"/>
</dbReference>
<reference evidence="6 7" key="1">
    <citation type="submission" date="2018-07" db="EMBL/GenBank/DDBJ databases">
        <title>Genomic Encyclopedia of Type Strains, Phase IV (KMG-IV): sequencing the most valuable type-strain genomes for metagenomic binning, comparative biology and taxonomic classification.</title>
        <authorList>
            <person name="Goeker M."/>
        </authorList>
    </citation>
    <scope>NUCLEOTIDE SEQUENCE [LARGE SCALE GENOMIC DNA]</scope>
    <source>
        <strain evidence="6 7">DSM 27016</strain>
    </source>
</reference>
<evidence type="ECO:0000256" key="3">
    <source>
        <dbReference type="ARBA" id="ARBA00022777"/>
    </source>
</evidence>